<evidence type="ECO:0000259" key="3">
    <source>
        <dbReference type="Pfam" id="PF20232"/>
    </source>
</evidence>
<dbReference type="SUPFAM" id="SSF49879">
    <property type="entry name" value="SMAD/FHA domain"/>
    <property type="match status" value="1"/>
</dbReference>
<feature type="region of interest" description="Disordered" evidence="1">
    <location>
        <begin position="219"/>
        <end position="253"/>
    </location>
</feature>
<feature type="region of interest" description="Disordered" evidence="1">
    <location>
        <begin position="134"/>
        <end position="191"/>
    </location>
</feature>
<sequence>MMRFSIVKNTSTNQPPQLSYDFSSPGGTIGRSTDNNWVLPDEELAIARLQAIVSISAAGECWINNQGSASEVLLNMIPLAPGHQVEVLDGDTLGIGSYQIQVINISKKTAQQENTHQSDIPSGVWDDLEQMFTNTSNTNTNNTSTHITSAQNQHQPPPVLNDNHPLVNGQQDKERNPIDPLAHINPATDLDTLQARSTDPLTMFNSDQTFQRENILHDHTPTTLLQSDNKQSNNKQSDKKYENQDDDKKENDPLILFSEKNTRHAGDNDPFEQMLNNAMPLNSLNHNTLHESLFTPELMNPDVLTSELSSCLTDSTDSTEEANNTLTEKPKINHYDPPHSHASHGHSSRDNQTNNIYSEEKLLAALLDGMRLKDIHRLKFDEQLMHQLGRFTSQIFEGIIVLNELRIQFKQKVDVDTHQRQESLYNPFKLLTSGQSLLALMFGDPIPDFMPLEVATHDILTELKAHQLGMIAGIHAIVENILHSFHPVLLEQEAQDDGYLPRLSRSSAYKAAIWDYFTQHYQITISQFEQNSELFNQNFLQAYETEVSRYKNIQNKASK</sequence>
<proteinExistence type="predicted"/>
<dbReference type="RefSeq" id="WP_323869707.1">
    <property type="nucleotide sequence ID" value="NZ_JACXBF010000527.1"/>
</dbReference>
<reference evidence="4" key="1">
    <citation type="submission" date="2020-09" db="EMBL/GenBank/DDBJ databases">
        <authorList>
            <person name="Palma L."/>
            <person name="Caballero P."/>
            <person name="Berry C."/>
            <person name="Del Valle E."/>
        </authorList>
    </citation>
    <scope>NUCLEOTIDE SEQUENCE</scope>
    <source>
        <strain evidence="4">M</strain>
    </source>
</reference>
<feature type="domain" description="Type VI secretion system FHA" evidence="3">
    <location>
        <begin position="372"/>
        <end position="545"/>
    </location>
</feature>
<dbReference type="Pfam" id="PF00498">
    <property type="entry name" value="FHA"/>
    <property type="match status" value="1"/>
</dbReference>
<gene>
    <name evidence="4" type="ORF">ID854_19675</name>
</gene>
<dbReference type="Pfam" id="PF20232">
    <property type="entry name" value="T6SS_FHA_C"/>
    <property type="match status" value="1"/>
</dbReference>
<dbReference type="AlphaFoldDB" id="A0AAW3YWL6"/>
<evidence type="ECO:0000313" key="4">
    <source>
        <dbReference type="EMBL" id="MBD2802595.1"/>
    </source>
</evidence>
<feature type="compositionally biased region" description="Basic and acidic residues" evidence="1">
    <location>
        <begin position="328"/>
        <end position="339"/>
    </location>
</feature>
<feature type="region of interest" description="Disordered" evidence="1">
    <location>
        <begin position="312"/>
        <end position="352"/>
    </location>
</feature>
<feature type="compositionally biased region" description="Low complexity" evidence="1">
    <location>
        <begin position="226"/>
        <end position="235"/>
    </location>
</feature>
<evidence type="ECO:0000256" key="1">
    <source>
        <dbReference type="SAM" id="MobiDB-lite"/>
    </source>
</evidence>
<dbReference type="InterPro" id="IPR008984">
    <property type="entry name" value="SMAD_FHA_dom_sf"/>
</dbReference>
<name>A0AAW3YWL6_9GAMM</name>
<feature type="compositionally biased region" description="Basic and acidic residues" evidence="1">
    <location>
        <begin position="236"/>
        <end position="252"/>
    </location>
</feature>
<protein>
    <submittedName>
        <fullName evidence="4">FHA domain-containing protein</fullName>
    </submittedName>
</protein>
<dbReference type="Gene3D" id="2.60.200.20">
    <property type="match status" value="1"/>
</dbReference>
<dbReference type="CDD" id="cd00060">
    <property type="entry name" value="FHA"/>
    <property type="match status" value="1"/>
</dbReference>
<feature type="domain" description="FHA" evidence="2">
    <location>
        <begin position="28"/>
        <end position="96"/>
    </location>
</feature>
<feature type="compositionally biased region" description="Low complexity" evidence="1">
    <location>
        <begin position="134"/>
        <end position="145"/>
    </location>
</feature>
<dbReference type="InterPro" id="IPR046883">
    <property type="entry name" value="T6SS_FHA_C"/>
</dbReference>
<dbReference type="Proteomes" id="UP001193920">
    <property type="component" value="Unassembled WGS sequence"/>
</dbReference>
<accession>A0AAW3YWL6</accession>
<organism evidence="4">
    <name type="scientific">Xenorhabdus szentirmaii</name>
    <dbReference type="NCBI Taxonomy" id="290112"/>
    <lineage>
        <taxon>Bacteria</taxon>
        <taxon>Pseudomonadati</taxon>
        <taxon>Pseudomonadota</taxon>
        <taxon>Gammaproteobacteria</taxon>
        <taxon>Enterobacterales</taxon>
        <taxon>Morganellaceae</taxon>
        <taxon>Xenorhabdus</taxon>
    </lineage>
</organism>
<reference evidence="4" key="2">
    <citation type="journal article" date="2024" name="Toxins">
        <title>Genome Sequence Analysis of Native Xenorhabdus Strains Isolated from Entomopathogenic Nematodes in Argentina.</title>
        <authorList>
            <person name="Palma L."/>
            <person name="Frizzo L."/>
            <person name="Kaiser S."/>
            <person name="Berry C."/>
            <person name="Caballero P."/>
            <person name="Bode H.B."/>
            <person name="Del Valle E.E."/>
        </authorList>
    </citation>
    <scope>NUCLEOTIDE SEQUENCE</scope>
    <source>
        <strain evidence="4">M</strain>
    </source>
</reference>
<dbReference type="EMBL" id="JACXBF010000527">
    <property type="protein sequence ID" value="MBD2802595.1"/>
    <property type="molecule type" value="Genomic_DNA"/>
</dbReference>
<evidence type="ECO:0000259" key="2">
    <source>
        <dbReference type="Pfam" id="PF00498"/>
    </source>
</evidence>
<comment type="caution">
    <text evidence="4">The sequence shown here is derived from an EMBL/GenBank/DDBJ whole genome shotgun (WGS) entry which is preliminary data.</text>
</comment>
<dbReference type="InterPro" id="IPR000253">
    <property type="entry name" value="FHA_dom"/>
</dbReference>